<dbReference type="PANTHER" id="PTHR14269:SF62">
    <property type="entry name" value="CDP-DIACYLGLYCEROL--GLYCEROL-3-PHOSPHATE 3-PHOSPHATIDYLTRANSFERASE 1, CHLOROPLASTIC"/>
    <property type="match status" value="1"/>
</dbReference>
<dbReference type="PROSITE" id="PS00379">
    <property type="entry name" value="CDP_ALCOHOL_P_TRANSF"/>
    <property type="match status" value="1"/>
</dbReference>
<dbReference type="Proteomes" id="UP000215405">
    <property type="component" value="Unassembled WGS sequence"/>
</dbReference>
<keyword evidence="14" id="KW-1208">Phospholipid metabolism</keyword>
<feature type="transmembrane region" description="Helical" evidence="17">
    <location>
        <begin position="114"/>
        <end position="136"/>
    </location>
</feature>
<proteinExistence type="inferred from homology"/>
<organism evidence="18 19">
    <name type="scientific">Notoacmeibacter marinus</name>
    <dbReference type="NCBI Taxonomy" id="1876515"/>
    <lineage>
        <taxon>Bacteria</taxon>
        <taxon>Pseudomonadati</taxon>
        <taxon>Pseudomonadota</taxon>
        <taxon>Alphaproteobacteria</taxon>
        <taxon>Hyphomicrobiales</taxon>
        <taxon>Notoacmeibacteraceae</taxon>
        <taxon>Notoacmeibacter</taxon>
    </lineage>
</organism>
<keyword evidence="11" id="KW-0443">Lipid metabolism</keyword>
<dbReference type="RefSeq" id="WP_094078408.1">
    <property type="nucleotide sequence ID" value="NZ_NBYO01000003.1"/>
</dbReference>
<feature type="transmembrane region" description="Helical" evidence="17">
    <location>
        <begin position="68"/>
        <end position="93"/>
    </location>
</feature>
<keyword evidence="9 17" id="KW-0812">Transmembrane</keyword>
<feature type="transmembrane region" description="Helical" evidence="17">
    <location>
        <begin position="12"/>
        <end position="37"/>
    </location>
</feature>
<evidence type="ECO:0000256" key="6">
    <source>
        <dbReference type="ARBA" id="ARBA00014944"/>
    </source>
</evidence>
<dbReference type="GO" id="GO:0016020">
    <property type="term" value="C:membrane"/>
    <property type="evidence" value="ECO:0007669"/>
    <property type="project" value="UniProtKB-SubCell"/>
</dbReference>
<feature type="transmembrane region" description="Helical" evidence="17">
    <location>
        <begin position="142"/>
        <end position="171"/>
    </location>
</feature>
<evidence type="ECO:0000256" key="11">
    <source>
        <dbReference type="ARBA" id="ARBA00023098"/>
    </source>
</evidence>
<comment type="similarity">
    <text evidence="4 16">Belongs to the CDP-alcohol phosphatidyltransferase class-I family.</text>
</comment>
<comment type="subcellular location">
    <subcellularLocation>
        <location evidence="1">Membrane</location>
        <topology evidence="1">Multi-pass membrane protein</topology>
    </subcellularLocation>
</comment>
<dbReference type="PIRSF" id="PIRSF000847">
    <property type="entry name" value="Phos_ph_gly_syn"/>
    <property type="match status" value="1"/>
</dbReference>
<dbReference type="InterPro" id="IPR000462">
    <property type="entry name" value="CDP-OH_P_trans"/>
</dbReference>
<dbReference type="PANTHER" id="PTHR14269">
    <property type="entry name" value="CDP-DIACYLGLYCEROL--GLYCEROL-3-PHOSPHATE 3-PHOSPHATIDYLTRANSFERASE-RELATED"/>
    <property type="match status" value="1"/>
</dbReference>
<comment type="pathway">
    <text evidence="2">Phospholipid metabolism; phosphatidylglycerol biosynthesis; phosphatidylglycerol from CDP-diacylglycerol: step 1/2.</text>
</comment>
<comment type="pathway">
    <text evidence="3">Lipid metabolism.</text>
</comment>
<evidence type="ECO:0000256" key="14">
    <source>
        <dbReference type="ARBA" id="ARBA00023264"/>
    </source>
</evidence>
<evidence type="ECO:0000256" key="3">
    <source>
        <dbReference type="ARBA" id="ARBA00005189"/>
    </source>
</evidence>
<dbReference type="GO" id="GO:0046474">
    <property type="term" value="P:glycerophospholipid biosynthetic process"/>
    <property type="evidence" value="ECO:0007669"/>
    <property type="project" value="TreeGrafter"/>
</dbReference>
<evidence type="ECO:0000256" key="9">
    <source>
        <dbReference type="ARBA" id="ARBA00022692"/>
    </source>
</evidence>
<evidence type="ECO:0000313" key="18">
    <source>
        <dbReference type="EMBL" id="OXS99623.1"/>
    </source>
</evidence>
<dbReference type="AlphaFoldDB" id="A0A231UUN6"/>
<accession>A0A231UUN6</accession>
<gene>
    <name evidence="18" type="ORF">B7H23_14045</name>
</gene>
<evidence type="ECO:0000256" key="8">
    <source>
        <dbReference type="ARBA" id="ARBA00022679"/>
    </source>
</evidence>
<evidence type="ECO:0000256" key="16">
    <source>
        <dbReference type="RuleBase" id="RU003750"/>
    </source>
</evidence>
<dbReference type="InterPro" id="IPR004570">
    <property type="entry name" value="Phosphatidylglycerol_P_synth"/>
</dbReference>
<keyword evidence="13" id="KW-0594">Phospholipid biosynthesis</keyword>
<dbReference type="InterPro" id="IPR050324">
    <property type="entry name" value="CDP-alcohol_PTase-I"/>
</dbReference>
<keyword evidence="10 17" id="KW-1133">Transmembrane helix</keyword>
<dbReference type="EMBL" id="NBYO01000003">
    <property type="protein sequence ID" value="OXS99623.1"/>
    <property type="molecule type" value="Genomic_DNA"/>
</dbReference>
<dbReference type="EC" id="2.7.8.5" evidence="5"/>
<evidence type="ECO:0000256" key="17">
    <source>
        <dbReference type="SAM" id="Phobius"/>
    </source>
</evidence>
<evidence type="ECO:0000256" key="5">
    <source>
        <dbReference type="ARBA" id="ARBA00013170"/>
    </source>
</evidence>
<keyword evidence="12 17" id="KW-0472">Membrane</keyword>
<evidence type="ECO:0000256" key="2">
    <source>
        <dbReference type="ARBA" id="ARBA00005042"/>
    </source>
</evidence>
<evidence type="ECO:0000256" key="13">
    <source>
        <dbReference type="ARBA" id="ARBA00023209"/>
    </source>
</evidence>
<comment type="catalytic activity">
    <reaction evidence="15">
        <text>a CDP-1,2-diacyl-sn-glycerol + sn-glycerol 3-phosphate = a 1,2-diacyl-sn-glycero-3-phospho-(1'-sn-glycero-3'-phosphate) + CMP + H(+)</text>
        <dbReference type="Rhea" id="RHEA:12593"/>
        <dbReference type="ChEBI" id="CHEBI:15378"/>
        <dbReference type="ChEBI" id="CHEBI:57597"/>
        <dbReference type="ChEBI" id="CHEBI:58332"/>
        <dbReference type="ChEBI" id="CHEBI:60110"/>
        <dbReference type="ChEBI" id="CHEBI:60377"/>
        <dbReference type="EC" id="2.7.8.5"/>
    </reaction>
</comment>
<evidence type="ECO:0000256" key="7">
    <source>
        <dbReference type="ARBA" id="ARBA00022516"/>
    </source>
</evidence>
<evidence type="ECO:0000256" key="1">
    <source>
        <dbReference type="ARBA" id="ARBA00004141"/>
    </source>
</evidence>
<dbReference type="InterPro" id="IPR048254">
    <property type="entry name" value="CDP_ALCOHOL_P_TRANSF_CS"/>
</dbReference>
<evidence type="ECO:0000256" key="10">
    <source>
        <dbReference type="ARBA" id="ARBA00022989"/>
    </source>
</evidence>
<name>A0A231UUN6_9HYPH</name>
<sequence>MTIPNLITLFRLVLVPLVVWSLMAGHWGMALAGFVVAGLSDAVDGALARLWNQQSTIGAYLDPIADKLLLSSTFIVLGLVGALPMWLVVIVVFRDIGILGGVVLAREMGSPITIHPILLSKFNTAIQIVLAAAVLAQGAGLISIPVILTLLVLLCGFLTVSSAAAYALLWFRHMHEAA</sequence>
<keyword evidence="8 16" id="KW-0808">Transferase</keyword>
<comment type="caution">
    <text evidence="18">The sequence shown here is derived from an EMBL/GenBank/DDBJ whole genome shotgun (WGS) entry which is preliminary data.</text>
</comment>
<dbReference type="InterPro" id="IPR043130">
    <property type="entry name" value="CDP-OH_PTrfase_TM_dom"/>
</dbReference>
<protein>
    <recommendedName>
        <fullName evidence="6">CDP-diacylglycerol--glycerol-3-phosphate 3-phosphatidyltransferase</fullName>
        <ecNumber evidence="5">2.7.8.5</ecNumber>
    </recommendedName>
</protein>
<reference evidence="19" key="1">
    <citation type="journal article" date="2017" name="Int. J. Syst. Evol. Microbiol.">
        <title>Notoacmeibacter marinus gen. nov., sp. nov., isolated from the gut of a limpet and proposal of Notoacmeibacteraceae fam. nov. in the order Rhizobiales of the class Alphaproteobacteria.</title>
        <authorList>
            <person name="Huang Z."/>
            <person name="Guo F."/>
            <person name="Lai Q."/>
        </authorList>
    </citation>
    <scope>NUCLEOTIDE SEQUENCE [LARGE SCALE GENOMIC DNA]</scope>
    <source>
        <strain evidence="19">XMTR2A4</strain>
    </source>
</reference>
<keyword evidence="19" id="KW-1185">Reference proteome</keyword>
<dbReference type="Gene3D" id="1.20.120.1760">
    <property type="match status" value="1"/>
</dbReference>
<dbReference type="Pfam" id="PF01066">
    <property type="entry name" value="CDP-OH_P_transf"/>
    <property type="match status" value="1"/>
</dbReference>
<dbReference type="GO" id="GO:0008444">
    <property type="term" value="F:CDP-diacylglycerol-glycerol-3-phosphate 3-phosphatidyltransferase activity"/>
    <property type="evidence" value="ECO:0007669"/>
    <property type="project" value="UniProtKB-EC"/>
</dbReference>
<evidence type="ECO:0000313" key="19">
    <source>
        <dbReference type="Proteomes" id="UP000215405"/>
    </source>
</evidence>
<keyword evidence="7" id="KW-0444">Lipid biosynthesis</keyword>
<dbReference type="OrthoDB" id="9796672at2"/>
<evidence type="ECO:0000256" key="15">
    <source>
        <dbReference type="ARBA" id="ARBA00048586"/>
    </source>
</evidence>
<evidence type="ECO:0000256" key="12">
    <source>
        <dbReference type="ARBA" id="ARBA00023136"/>
    </source>
</evidence>
<evidence type="ECO:0000256" key="4">
    <source>
        <dbReference type="ARBA" id="ARBA00010441"/>
    </source>
</evidence>